<dbReference type="EMBL" id="MEIA01000290">
    <property type="protein sequence ID" value="OJF11665.1"/>
    <property type="molecule type" value="Genomic_DNA"/>
</dbReference>
<reference evidence="2 3" key="1">
    <citation type="submission" date="2016-09" db="EMBL/GenBank/DDBJ databases">
        <title>Couchioplanes caeruleus draft genome sequence.</title>
        <authorList>
            <person name="Sheehan J."/>
            <person name="Caffrey P."/>
        </authorList>
    </citation>
    <scope>NUCLEOTIDE SEQUENCE [LARGE SCALE GENOMIC DNA]</scope>
    <source>
        <strain evidence="2 3">DSM 43634</strain>
    </source>
</reference>
<dbReference type="Proteomes" id="UP000182486">
    <property type="component" value="Unassembled WGS sequence"/>
</dbReference>
<keyword evidence="3" id="KW-1185">Reference proteome</keyword>
<dbReference type="Pfam" id="PF08940">
    <property type="entry name" value="DUF1918"/>
    <property type="match status" value="1"/>
</dbReference>
<sequence>MNAHVGDRLVLEGIHVGDPRRVGVIVEVPHPDGTPPYRVHWEDSGHEALVFPGPEARVEPGTGHPAS</sequence>
<name>A0A1K0FFQ0_9ACTN</name>
<comment type="caution">
    <text evidence="2">The sequence shown here is derived from an EMBL/GenBank/DDBJ whole genome shotgun (WGS) entry which is preliminary data.</text>
</comment>
<dbReference type="Gene3D" id="2.30.30.440">
    <property type="entry name" value="Domain of unknown function DUF1918"/>
    <property type="match status" value="1"/>
</dbReference>
<protein>
    <submittedName>
        <fullName evidence="2">DNA-binding protein</fullName>
    </submittedName>
</protein>
<gene>
    <name evidence="2" type="ORF">BG844_25000</name>
</gene>
<evidence type="ECO:0000259" key="1">
    <source>
        <dbReference type="Pfam" id="PF08940"/>
    </source>
</evidence>
<dbReference type="InterPro" id="IPR015035">
    <property type="entry name" value="DUF1918"/>
</dbReference>
<dbReference type="AlphaFoldDB" id="A0A1K0FFQ0"/>
<evidence type="ECO:0000313" key="3">
    <source>
        <dbReference type="Proteomes" id="UP000182486"/>
    </source>
</evidence>
<organism evidence="2 3">
    <name type="scientific">Couchioplanes caeruleus subsp. caeruleus</name>
    <dbReference type="NCBI Taxonomy" id="56427"/>
    <lineage>
        <taxon>Bacteria</taxon>
        <taxon>Bacillati</taxon>
        <taxon>Actinomycetota</taxon>
        <taxon>Actinomycetes</taxon>
        <taxon>Micromonosporales</taxon>
        <taxon>Micromonosporaceae</taxon>
        <taxon>Couchioplanes</taxon>
    </lineage>
</organism>
<keyword evidence="2" id="KW-0238">DNA-binding</keyword>
<dbReference type="RefSeq" id="WP_071807828.1">
    <property type="nucleotide sequence ID" value="NZ_MEIA01000290.1"/>
</dbReference>
<feature type="domain" description="DUF1918" evidence="1">
    <location>
        <begin position="1"/>
        <end position="58"/>
    </location>
</feature>
<dbReference type="SUPFAM" id="SSF50118">
    <property type="entry name" value="Cell growth inhibitor/plasmid maintenance toxic component"/>
    <property type="match status" value="1"/>
</dbReference>
<evidence type="ECO:0000313" key="2">
    <source>
        <dbReference type="EMBL" id="OJF11665.1"/>
    </source>
</evidence>
<proteinExistence type="predicted"/>
<dbReference type="GO" id="GO:0003677">
    <property type="term" value="F:DNA binding"/>
    <property type="evidence" value="ECO:0007669"/>
    <property type="project" value="UniProtKB-KW"/>
</dbReference>
<accession>A0A1K0FFQ0</accession>